<dbReference type="Gene3D" id="1.10.630.10">
    <property type="entry name" value="Cytochrome P450"/>
    <property type="match status" value="1"/>
</dbReference>
<comment type="similarity">
    <text evidence="2 9">Belongs to the cytochrome P450 family.</text>
</comment>
<dbReference type="GO" id="GO:0005506">
    <property type="term" value="F:iron ion binding"/>
    <property type="evidence" value="ECO:0007669"/>
    <property type="project" value="InterPro"/>
</dbReference>
<dbReference type="InterPro" id="IPR001128">
    <property type="entry name" value="Cyt_P450"/>
</dbReference>
<dbReference type="InterPro" id="IPR036396">
    <property type="entry name" value="Cyt_P450_sf"/>
</dbReference>
<dbReference type="OrthoDB" id="9801155at2"/>
<evidence type="ECO:0000256" key="8">
    <source>
        <dbReference type="ARBA" id="ARBA00043906"/>
    </source>
</evidence>
<dbReference type="CDD" id="cd20625">
    <property type="entry name" value="CYP164-like"/>
    <property type="match status" value="1"/>
</dbReference>
<dbReference type="SUPFAM" id="SSF48264">
    <property type="entry name" value="Cytochrome P450"/>
    <property type="match status" value="1"/>
</dbReference>
<comment type="cofactor">
    <cofactor evidence="1">
        <name>heme</name>
        <dbReference type="ChEBI" id="CHEBI:30413"/>
    </cofactor>
</comment>
<evidence type="ECO:0000256" key="4">
    <source>
        <dbReference type="ARBA" id="ARBA00022723"/>
    </source>
</evidence>
<accession>A0A1H0EHP7</accession>
<evidence type="ECO:0000256" key="10">
    <source>
        <dbReference type="SAM" id="MobiDB-lite"/>
    </source>
</evidence>
<comment type="function">
    <text evidence="8">Cytochromes P450 are a group of heme-thiolate monooxygenases. They oxidize a variety of structurally unrelated compounds, including steroids, fatty acids, and xenobiotics.</text>
</comment>
<dbReference type="PANTHER" id="PTHR46696:SF1">
    <property type="entry name" value="CYTOCHROME P450 YJIB-RELATED"/>
    <property type="match status" value="1"/>
</dbReference>
<feature type="region of interest" description="Disordered" evidence="10">
    <location>
        <begin position="26"/>
        <end position="49"/>
    </location>
</feature>
<evidence type="ECO:0000256" key="2">
    <source>
        <dbReference type="ARBA" id="ARBA00010617"/>
    </source>
</evidence>
<dbReference type="Pfam" id="PF00067">
    <property type="entry name" value="p450"/>
    <property type="match status" value="1"/>
</dbReference>
<proteinExistence type="inferred from homology"/>
<keyword evidence="5 9" id="KW-0560">Oxidoreductase</keyword>
<dbReference type="PROSITE" id="PS00086">
    <property type="entry name" value="CYTOCHROME_P450"/>
    <property type="match status" value="1"/>
</dbReference>
<keyword evidence="6 9" id="KW-0408">Iron</keyword>
<dbReference type="InterPro" id="IPR002397">
    <property type="entry name" value="Cyt_P450_B"/>
</dbReference>
<evidence type="ECO:0000256" key="9">
    <source>
        <dbReference type="RuleBase" id="RU000461"/>
    </source>
</evidence>
<dbReference type="GO" id="GO:0004497">
    <property type="term" value="F:monooxygenase activity"/>
    <property type="evidence" value="ECO:0007669"/>
    <property type="project" value="UniProtKB-KW"/>
</dbReference>
<dbReference type="AlphaFoldDB" id="A0A1H0EHP7"/>
<dbReference type="GO" id="GO:0020037">
    <property type="term" value="F:heme binding"/>
    <property type="evidence" value="ECO:0007669"/>
    <property type="project" value="InterPro"/>
</dbReference>
<dbReference type="FunFam" id="1.10.630.10:FF:000018">
    <property type="entry name" value="Cytochrome P450 monooxygenase"/>
    <property type="match status" value="1"/>
</dbReference>
<evidence type="ECO:0000313" key="11">
    <source>
        <dbReference type="EMBL" id="SDN81872.1"/>
    </source>
</evidence>
<evidence type="ECO:0000256" key="5">
    <source>
        <dbReference type="ARBA" id="ARBA00023002"/>
    </source>
</evidence>
<protein>
    <submittedName>
        <fullName evidence="11">Cytochrome P450</fullName>
    </submittedName>
</protein>
<dbReference type="PANTHER" id="PTHR46696">
    <property type="entry name" value="P450, PUTATIVE (EUROFUNG)-RELATED"/>
    <property type="match status" value="1"/>
</dbReference>
<dbReference type="PRINTS" id="PR00359">
    <property type="entry name" value="BP450"/>
</dbReference>
<evidence type="ECO:0000313" key="12">
    <source>
        <dbReference type="Proteomes" id="UP000198704"/>
    </source>
</evidence>
<dbReference type="InterPro" id="IPR017972">
    <property type="entry name" value="Cyt_P450_CS"/>
</dbReference>
<dbReference type="GO" id="GO:0016705">
    <property type="term" value="F:oxidoreductase activity, acting on paired donors, with incorporation or reduction of molecular oxygen"/>
    <property type="evidence" value="ECO:0007669"/>
    <property type="project" value="InterPro"/>
</dbReference>
<dbReference type="RefSeq" id="WP_091718387.1">
    <property type="nucleotide sequence ID" value="NZ_FNHS01000011.1"/>
</dbReference>
<sequence length="426" mass="47095">MADATLLNQIKDFSNRADPYPLYARLRQTPVSRQNDVGPETESPKDEAQGVWVAASHDAILRLQNDPRISVETTPPTKRPSTGNPVTDYLVNPIKNRITDRHQPFLFRDPPAHDLLRAATVHQFTPTRVQAMRARSEKLVGEMLDRKLGSREIDVVADLAYPLPVAVICELFGVPEGDEASFHDWSSQLATAVEPGVVVSEETRIENARIFDAISDYLADLVAEKRRRPRNDLLSGLANHATPDGYRMGDLDLISTAILILVAGHETAVNLISNAWLTLMRHPDELERLRADPGRAPRVVEEVMRYDPPVQLVSRKTLSAIDIAGTTIPEGEALVLMLAAGNRDPAAFTDPDRFDPDRSGTRHLGFGGGLHYCVGAPLGRFEAEAALTALARRLQAPRLIEDPPPYRRPATLRGPECLRVAVERIL</sequence>
<gene>
    <name evidence="11" type="ORF">SAMN05216360_111186</name>
</gene>
<reference evidence="12" key="1">
    <citation type="submission" date="2016-10" db="EMBL/GenBank/DDBJ databases">
        <authorList>
            <person name="Varghese N."/>
            <person name="Submissions S."/>
        </authorList>
    </citation>
    <scope>NUCLEOTIDE SEQUENCE [LARGE SCALE GENOMIC DNA]</scope>
    <source>
        <strain evidence="12">BL47</strain>
    </source>
</reference>
<name>A0A1H0EHP7_9HYPH</name>
<organism evidence="11 12">
    <name type="scientific">Methylobacterium phyllostachyos</name>
    <dbReference type="NCBI Taxonomy" id="582672"/>
    <lineage>
        <taxon>Bacteria</taxon>
        <taxon>Pseudomonadati</taxon>
        <taxon>Pseudomonadota</taxon>
        <taxon>Alphaproteobacteria</taxon>
        <taxon>Hyphomicrobiales</taxon>
        <taxon>Methylobacteriaceae</taxon>
        <taxon>Methylobacterium</taxon>
    </lineage>
</organism>
<keyword evidence="12" id="KW-1185">Reference proteome</keyword>
<dbReference type="Proteomes" id="UP000198704">
    <property type="component" value="Unassembled WGS sequence"/>
</dbReference>
<dbReference type="EMBL" id="FNHS01000011">
    <property type="protein sequence ID" value="SDN81872.1"/>
    <property type="molecule type" value="Genomic_DNA"/>
</dbReference>
<dbReference type="STRING" id="582672.SAMN05216360_111186"/>
<evidence type="ECO:0000256" key="3">
    <source>
        <dbReference type="ARBA" id="ARBA00022617"/>
    </source>
</evidence>
<keyword evidence="7 9" id="KW-0503">Monooxygenase</keyword>
<evidence type="ECO:0000256" key="6">
    <source>
        <dbReference type="ARBA" id="ARBA00023004"/>
    </source>
</evidence>
<keyword evidence="3 9" id="KW-0349">Heme</keyword>
<keyword evidence="4 9" id="KW-0479">Metal-binding</keyword>
<evidence type="ECO:0000256" key="7">
    <source>
        <dbReference type="ARBA" id="ARBA00023033"/>
    </source>
</evidence>
<evidence type="ECO:0000256" key="1">
    <source>
        <dbReference type="ARBA" id="ARBA00001971"/>
    </source>
</evidence>